<reference evidence="2 3" key="1">
    <citation type="submission" date="2017-07" db="EMBL/GenBank/DDBJ databases">
        <title>Draft whole genome sequences of clinical Proprionibacteriaceae strains.</title>
        <authorList>
            <person name="Bernier A.-M."/>
            <person name="Bernard K."/>
            <person name="Domingo M.-C."/>
        </authorList>
    </citation>
    <scope>NUCLEOTIDE SEQUENCE [LARGE SCALE GENOMIC DNA]</scope>
    <source>
        <strain evidence="2 3">NML 150081</strain>
    </source>
</reference>
<dbReference type="OrthoDB" id="9857107at2"/>
<dbReference type="EMBL" id="NMVJ01000001">
    <property type="protein sequence ID" value="OYN92658.1"/>
    <property type="molecule type" value="Genomic_DNA"/>
</dbReference>
<name>A0A255EM90_9ACTN</name>
<evidence type="ECO:0000313" key="3">
    <source>
        <dbReference type="Proteomes" id="UP000216300"/>
    </source>
</evidence>
<dbReference type="AlphaFoldDB" id="A0A255EM90"/>
<evidence type="ECO:0000256" key="1">
    <source>
        <dbReference type="SAM" id="MobiDB-lite"/>
    </source>
</evidence>
<organism evidence="2 3">
    <name type="scientific">Parenemella sanctibonifatiensis</name>
    <dbReference type="NCBI Taxonomy" id="2016505"/>
    <lineage>
        <taxon>Bacteria</taxon>
        <taxon>Bacillati</taxon>
        <taxon>Actinomycetota</taxon>
        <taxon>Actinomycetes</taxon>
        <taxon>Propionibacteriales</taxon>
        <taxon>Propionibacteriaceae</taxon>
        <taxon>Parenemella</taxon>
    </lineage>
</organism>
<gene>
    <name evidence="2" type="ORF">CGZ91_04085</name>
</gene>
<comment type="caution">
    <text evidence="2">The sequence shown here is derived from an EMBL/GenBank/DDBJ whole genome shotgun (WGS) entry which is preliminary data.</text>
</comment>
<proteinExistence type="predicted"/>
<dbReference type="RefSeq" id="WP_094452725.1">
    <property type="nucleotide sequence ID" value="NZ_NMVJ01000001.1"/>
</dbReference>
<keyword evidence="3" id="KW-1185">Reference proteome</keyword>
<protein>
    <submittedName>
        <fullName evidence="2">Uncharacterized protein</fullName>
    </submittedName>
</protein>
<accession>A0A255EM90</accession>
<dbReference type="Proteomes" id="UP000216300">
    <property type="component" value="Unassembled WGS sequence"/>
</dbReference>
<feature type="region of interest" description="Disordered" evidence="1">
    <location>
        <begin position="85"/>
        <end position="110"/>
    </location>
</feature>
<evidence type="ECO:0000313" key="2">
    <source>
        <dbReference type="EMBL" id="OYN92658.1"/>
    </source>
</evidence>
<sequence length="189" mass="20549">MPTPEVHTVHSEDSVHVEFVDGSLTILRWRGEGRTPRALLGAVAAALDAGREQHRQELAAVAEPLPEPAPDPDRDLVMAFAQRQLDDSPPAPPPQPGELFPSQTDGRDESGRAHVSLTMDHVMILEVSPDLLADERAAGLAVMEAYNLAAERLTEDLPAWAEARRDDDALADVNWSELAHDVRRLGGGH</sequence>